<dbReference type="InterPro" id="IPR041607">
    <property type="entry name" value="HU-HIG"/>
</dbReference>
<protein>
    <recommendedName>
        <fullName evidence="1">HU domain-containing protein</fullName>
    </recommendedName>
</protein>
<dbReference type="EMBL" id="VSSQ01000660">
    <property type="protein sequence ID" value="MPL99323.1"/>
    <property type="molecule type" value="Genomic_DNA"/>
</dbReference>
<dbReference type="GO" id="GO:0003677">
    <property type="term" value="F:DNA binding"/>
    <property type="evidence" value="ECO:0007669"/>
    <property type="project" value="InterPro"/>
</dbReference>
<reference evidence="2" key="1">
    <citation type="submission" date="2019-08" db="EMBL/GenBank/DDBJ databases">
        <authorList>
            <person name="Kucharzyk K."/>
            <person name="Murdoch R.W."/>
            <person name="Higgins S."/>
            <person name="Loffler F."/>
        </authorList>
    </citation>
    <scope>NUCLEOTIDE SEQUENCE</scope>
</reference>
<comment type="caution">
    <text evidence="2">The sequence shown here is derived from an EMBL/GenBank/DDBJ whole genome shotgun (WGS) entry which is preliminary data.</text>
</comment>
<evidence type="ECO:0000313" key="2">
    <source>
        <dbReference type="EMBL" id="MPL99323.1"/>
    </source>
</evidence>
<feature type="domain" description="HU" evidence="1">
    <location>
        <begin position="1"/>
        <end position="125"/>
    </location>
</feature>
<accession>A0A644WA67</accession>
<dbReference type="Gene3D" id="4.10.520.10">
    <property type="entry name" value="IHF-like DNA-binding proteins"/>
    <property type="match status" value="1"/>
</dbReference>
<dbReference type="NCBIfam" id="TIGR01201">
    <property type="entry name" value="HU_rel"/>
    <property type="match status" value="1"/>
</dbReference>
<dbReference type="AlphaFoldDB" id="A0A644WA67"/>
<gene>
    <name evidence="2" type="ORF">SDC9_45540</name>
</gene>
<name>A0A644WA67_9ZZZZ</name>
<organism evidence="2">
    <name type="scientific">bioreactor metagenome</name>
    <dbReference type="NCBI Taxonomy" id="1076179"/>
    <lineage>
        <taxon>unclassified sequences</taxon>
        <taxon>metagenomes</taxon>
        <taxon>ecological metagenomes</taxon>
    </lineage>
</organism>
<sequence>MSKVFGIWKRKFKDAQGNEVEKYFACPKTLKIVDEEVLAREVSEMSSFTESDVLGMINALSNRLEFHLKQGSSVNLKKIGVFGVWITSEGFDSPKEINPKKVKASKITFKAARTLTKSIKEMKFDNMPKLPKGLVTKK</sequence>
<dbReference type="SUPFAM" id="SSF47729">
    <property type="entry name" value="IHF-like DNA-binding proteins"/>
    <property type="match status" value="1"/>
</dbReference>
<dbReference type="InterPro" id="IPR005902">
    <property type="entry name" value="HU_DNA-bd_put"/>
</dbReference>
<evidence type="ECO:0000259" key="1">
    <source>
        <dbReference type="Pfam" id="PF18291"/>
    </source>
</evidence>
<proteinExistence type="predicted"/>
<dbReference type="InterPro" id="IPR010992">
    <property type="entry name" value="IHF-like_DNA-bd_dom_sf"/>
</dbReference>
<dbReference type="Pfam" id="PF18291">
    <property type="entry name" value="HU-HIG"/>
    <property type="match status" value="1"/>
</dbReference>